<dbReference type="GO" id="GO:0051539">
    <property type="term" value="F:4 iron, 4 sulfur cluster binding"/>
    <property type="evidence" value="ECO:0007669"/>
    <property type="project" value="UniProtKB-UniRule"/>
</dbReference>
<dbReference type="InterPro" id="IPR017900">
    <property type="entry name" value="4Fe4S_Fe_S_CS"/>
</dbReference>
<dbReference type="Pfam" id="PF12838">
    <property type="entry name" value="Fer4_7"/>
    <property type="match status" value="2"/>
</dbReference>
<feature type="binding site" evidence="6">
    <location>
        <position position="147"/>
    </location>
    <ligand>
        <name>[4Fe-4S] cluster</name>
        <dbReference type="ChEBI" id="CHEBI:49883"/>
        <label>3</label>
    </ligand>
</feature>
<feature type="binding site" evidence="6">
    <location>
        <position position="137"/>
    </location>
    <ligand>
        <name>[4Fe-4S] cluster</name>
        <dbReference type="ChEBI" id="CHEBI:49883"/>
        <label>3</label>
    </ligand>
</feature>
<evidence type="ECO:0000256" key="3">
    <source>
        <dbReference type="ARBA" id="ARBA00022737"/>
    </source>
</evidence>
<keyword evidence="2 6" id="KW-0479">Metal-binding</keyword>
<dbReference type="PROSITE" id="PS51379">
    <property type="entry name" value="4FE4S_FER_2"/>
    <property type="match status" value="3"/>
</dbReference>
<keyword evidence="5 6" id="KW-0411">Iron-sulfur</keyword>
<proteinExistence type="inferred from homology"/>
<keyword evidence="1 6" id="KW-0004">4Fe-4S</keyword>
<feature type="binding site" evidence="6">
    <location>
        <position position="140"/>
    </location>
    <ligand>
        <name>[4Fe-4S] cluster</name>
        <dbReference type="ChEBI" id="CHEBI:49883"/>
        <label>3</label>
    </ligand>
</feature>
<keyword evidence="3 6" id="KW-0677">Repeat</keyword>
<dbReference type="Proteomes" id="UP000058020">
    <property type="component" value="Chromosome"/>
</dbReference>
<dbReference type="PROSITE" id="PS00198">
    <property type="entry name" value="4FE4S_FER_1"/>
    <property type="match status" value="2"/>
</dbReference>
<evidence type="ECO:0000313" key="8">
    <source>
        <dbReference type="EMBL" id="ALE52946.1"/>
    </source>
</evidence>
<accession>A0A0M4NHW7</accession>
<feature type="binding site" evidence="6">
    <location>
        <position position="76"/>
    </location>
    <ligand>
        <name>[4Fe-4S] cluster</name>
        <dbReference type="ChEBI" id="CHEBI:49883"/>
        <label>2</label>
    </ligand>
</feature>
<evidence type="ECO:0000259" key="7">
    <source>
        <dbReference type="PROSITE" id="PS51379"/>
    </source>
</evidence>
<dbReference type="HAMAP" id="MF_02201">
    <property type="entry name" value="NapF"/>
    <property type="match status" value="1"/>
</dbReference>
<dbReference type="EMBL" id="CP010552">
    <property type="protein sequence ID" value="ALE52946.1"/>
    <property type="molecule type" value="Genomic_DNA"/>
</dbReference>
<gene>
    <name evidence="6" type="primary">napF</name>
    <name evidence="8" type="ORF">SP60_06900</name>
</gene>
<dbReference type="GO" id="GO:0005737">
    <property type="term" value="C:cytoplasm"/>
    <property type="evidence" value="ECO:0007669"/>
    <property type="project" value="UniProtKB-SubCell"/>
</dbReference>
<reference evidence="8 9" key="1">
    <citation type="journal article" date="2015" name="Genome Announc.">
        <title>Genome Sequence of 'Candidatus Thioglobus autotrophica' Strain EF1, a Chemoautotroph from the SUP05 Clade of Marine Gammaproteobacteria.</title>
        <authorList>
            <person name="Shah V."/>
            <person name="Morris R.M."/>
        </authorList>
    </citation>
    <scope>NUCLEOTIDE SEQUENCE [LARGE SCALE GENOMIC DNA]</scope>
    <source>
        <strain evidence="8 9">EF1</strain>
    </source>
</reference>
<feature type="binding site" evidence="6">
    <location>
        <position position="143"/>
    </location>
    <ligand>
        <name>[4Fe-4S] cluster</name>
        <dbReference type="ChEBI" id="CHEBI:49883"/>
        <label>3</label>
    </ligand>
</feature>
<dbReference type="InterPro" id="IPR050157">
    <property type="entry name" value="PSI_iron-sulfur_center"/>
</dbReference>
<dbReference type="InterPro" id="IPR017896">
    <property type="entry name" value="4Fe4S_Fe-S-bd"/>
</dbReference>
<name>A0A0M4NHW7_9GAMM</name>
<comment type="similarity">
    <text evidence="6">Belongs to the NapF family.</text>
</comment>
<dbReference type="InterPro" id="IPR004496">
    <property type="entry name" value="NapF"/>
</dbReference>
<dbReference type="OrthoDB" id="9808559at2"/>
<keyword evidence="6" id="KW-0963">Cytoplasm</keyword>
<comment type="cofactor">
    <cofactor evidence="6">
        <name>[4Fe-4S] cluster</name>
        <dbReference type="ChEBI" id="CHEBI:49883"/>
    </cofactor>
</comment>
<dbReference type="RefSeq" id="WP_053951929.1">
    <property type="nucleotide sequence ID" value="NZ_CP010552.1"/>
</dbReference>
<feature type="binding site" evidence="6">
    <location>
        <position position="66"/>
    </location>
    <ligand>
        <name>[4Fe-4S] cluster</name>
        <dbReference type="ChEBI" id="CHEBI:49883"/>
        <label>2</label>
    </ligand>
</feature>
<feature type="binding site" evidence="6">
    <location>
        <position position="72"/>
    </location>
    <ligand>
        <name>[4Fe-4S] cluster</name>
        <dbReference type="ChEBI" id="CHEBI:49883"/>
        <label>2</label>
    </ligand>
</feature>
<evidence type="ECO:0000256" key="1">
    <source>
        <dbReference type="ARBA" id="ARBA00022485"/>
    </source>
</evidence>
<sequence length="155" mass="16541">MTRAQLLRGGWGSNKKSVVRPPWAKDEALFTDLCNRCGACIDACPEKIITTGSGKFPVIDFSKGGCSFCKKCVTSCQYDAFSKVDAPWNLTANIKDSCLSKIGVVCQSCSEVCEHGAIEFSLQMGGVPQIAMDTSHCNGCGECVSVCPKSAIQLN</sequence>
<evidence type="ECO:0000256" key="6">
    <source>
        <dbReference type="HAMAP-Rule" id="MF_02201"/>
    </source>
</evidence>
<feature type="binding site" evidence="6">
    <location>
        <position position="40"/>
    </location>
    <ligand>
        <name>[4Fe-4S] cluster</name>
        <dbReference type="ChEBI" id="CHEBI:49883"/>
        <label>1</label>
    </ligand>
</feature>
<dbReference type="Gene3D" id="3.30.70.20">
    <property type="match status" value="2"/>
</dbReference>
<dbReference type="SUPFAM" id="SSF54862">
    <property type="entry name" value="4Fe-4S ferredoxins"/>
    <property type="match status" value="1"/>
</dbReference>
<feature type="domain" description="4Fe-4S ferredoxin-type" evidence="7">
    <location>
        <begin position="25"/>
        <end position="54"/>
    </location>
</feature>
<dbReference type="GO" id="GO:0046872">
    <property type="term" value="F:metal ion binding"/>
    <property type="evidence" value="ECO:0007669"/>
    <property type="project" value="UniProtKB-KW"/>
</dbReference>
<comment type="subunit">
    <text evidence="6">Interacts with the cytoplasmic NapA precursor.</text>
</comment>
<evidence type="ECO:0000313" key="9">
    <source>
        <dbReference type="Proteomes" id="UP000058020"/>
    </source>
</evidence>
<evidence type="ECO:0000256" key="5">
    <source>
        <dbReference type="ARBA" id="ARBA00023014"/>
    </source>
</evidence>
<feature type="binding site" evidence="6">
    <location>
        <position position="37"/>
    </location>
    <ligand>
        <name>[4Fe-4S] cluster</name>
        <dbReference type="ChEBI" id="CHEBI:49883"/>
        <label>1</label>
    </ligand>
</feature>
<keyword evidence="4 6" id="KW-0408">Iron</keyword>
<feature type="binding site" evidence="6">
    <location>
        <position position="69"/>
    </location>
    <ligand>
        <name>[4Fe-4S] cluster</name>
        <dbReference type="ChEBI" id="CHEBI:49883"/>
        <label>2</label>
    </ligand>
</feature>
<dbReference type="NCBIfam" id="TIGR00402">
    <property type="entry name" value="napF"/>
    <property type="match status" value="1"/>
</dbReference>
<comment type="subcellular location">
    <subcellularLocation>
        <location evidence="6">Cytoplasm</location>
    </subcellularLocation>
</comment>
<evidence type="ECO:0000256" key="4">
    <source>
        <dbReference type="ARBA" id="ARBA00023004"/>
    </source>
</evidence>
<protein>
    <recommendedName>
        <fullName evidence="6">Ferredoxin-type protein NapF</fullName>
    </recommendedName>
</protein>
<comment type="function">
    <text evidence="6">Could be involved in the maturation of NapA, the catalytic subunit of the periplasmic nitrate reductase, before its export into the periplasm.</text>
</comment>
<dbReference type="KEGG" id="tho:SP60_06900"/>
<dbReference type="CDD" id="cd10564">
    <property type="entry name" value="NapF_like"/>
    <property type="match status" value="1"/>
</dbReference>
<keyword evidence="9" id="KW-1185">Reference proteome</keyword>
<dbReference type="STRING" id="1705394.SP60_06900"/>
<feature type="domain" description="4Fe-4S ferredoxin-type" evidence="7">
    <location>
        <begin position="128"/>
        <end position="155"/>
    </location>
</feature>
<feature type="domain" description="4Fe-4S ferredoxin-type" evidence="7">
    <location>
        <begin position="55"/>
        <end position="86"/>
    </location>
</feature>
<organism evidence="8 9">
    <name type="scientific">Candidatus Thioglobus autotrophicus</name>
    <dbReference type="NCBI Taxonomy" id="1705394"/>
    <lineage>
        <taxon>Bacteria</taxon>
        <taxon>Pseudomonadati</taxon>
        <taxon>Pseudomonadota</taxon>
        <taxon>Gammaproteobacteria</taxon>
        <taxon>Candidatus Pseudothioglobaceae</taxon>
        <taxon>Candidatus Thioglobus</taxon>
    </lineage>
</organism>
<evidence type="ECO:0000256" key="2">
    <source>
        <dbReference type="ARBA" id="ARBA00022723"/>
    </source>
</evidence>
<dbReference type="PANTHER" id="PTHR24960:SF85">
    <property type="entry name" value="POLYFERREDOXIN PROTEIN VHUB"/>
    <property type="match status" value="1"/>
</dbReference>
<feature type="binding site" evidence="6">
    <location>
        <position position="44"/>
    </location>
    <ligand>
        <name>[4Fe-4S] cluster</name>
        <dbReference type="ChEBI" id="CHEBI:49883"/>
        <label>1</label>
    </ligand>
</feature>
<dbReference type="AlphaFoldDB" id="A0A0M4NHW7"/>
<dbReference type="PANTHER" id="PTHR24960">
    <property type="entry name" value="PHOTOSYSTEM I IRON-SULFUR CENTER-RELATED"/>
    <property type="match status" value="1"/>
</dbReference>
<feature type="binding site" evidence="6">
    <location>
        <position position="34"/>
    </location>
    <ligand>
        <name>[4Fe-4S] cluster</name>
        <dbReference type="ChEBI" id="CHEBI:49883"/>
        <label>1</label>
    </ligand>
</feature>